<evidence type="ECO:0000313" key="2">
    <source>
        <dbReference type="EMBL" id="KAK7108156.1"/>
    </source>
</evidence>
<evidence type="ECO:0000256" key="1">
    <source>
        <dbReference type="SAM" id="MobiDB-lite"/>
    </source>
</evidence>
<proteinExistence type="predicted"/>
<protein>
    <submittedName>
        <fullName evidence="2">Uncharacterized protein</fullName>
    </submittedName>
</protein>
<gene>
    <name evidence="2" type="ORF">V1264_015945</name>
</gene>
<feature type="compositionally biased region" description="Basic and acidic residues" evidence="1">
    <location>
        <begin position="90"/>
        <end position="102"/>
    </location>
</feature>
<organism evidence="2 3">
    <name type="scientific">Littorina saxatilis</name>
    <dbReference type="NCBI Taxonomy" id="31220"/>
    <lineage>
        <taxon>Eukaryota</taxon>
        <taxon>Metazoa</taxon>
        <taxon>Spiralia</taxon>
        <taxon>Lophotrochozoa</taxon>
        <taxon>Mollusca</taxon>
        <taxon>Gastropoda</taxon>
        <taxon>Caenogastropoda</taxon>
        <taxon>Littorinimorpha</taxon>
        <taxon>Littorinoidea</taxon>
        <taxon>Littorinidae</taxon>
        <taxon>Littorina</taxon>
    </lineage>
</organism>
<comment type="caution">
    <text evidence="2">The sequence shown here is derived from an EMBL/GenBank/DDBJ whole genome shotgun (WGS) entry which is preliminary data.</text>
</comment>
<reference evidence="2 3" key="1">
    <citation type="submission" date="2024-02" db="EMBL/GenBank/DDBJ databases">
        <title>Chromosome-scale genome assembly of the rough periwinkle Littorina saxatilis.</title>
        <authorList>
            <person name="De Jode A."/>
            <person name="Faria R."/>
            <person name="Formenti G."/>
            <person name="Sims Y."/>
            <person name="Smith T.P."/>
            <person name="Tracey A."/>
            <person name="Wood J.M.D."/>
            <person name="Zagrodzka Z.B."/>
            <person name="Johannesson K."/>
            <person name="Butlin R.K."/>
            <person name="Leder E.H."/>
        </authorList>
    </citation>
    <scope>NUCLEOTIDE SEQUENCE [LARGE SCALE GENOMIC DNA]</scope>
    <source>
        <strain evidence="2">Snail1</strain>
        <tissue evidence="2">Muscle</tissue>
    </source>
</reference>
<dbReference type="AlphaFoldDB" id="A0AAN9BN35"/>
<name>A0AAN9BN35_9CAEN</name>
<feature type="region of interest" description="Disordered" evidence="1">
    <location>
        <begin position="79"/>
        <end position="102"/>
    </location>
</feature>
<evidence type="ECO:0000313" key="3">
    <source>
        <dbReference type="Proteomes" id="UP001374579"/>
    </source>
</evidence>
<dbReference type="EMBL" id="JBAMIC010000004">
    <property type="protein sequence ID" value="KAK7108156.1"/>
    <property type="molecule type" value="Genomic_DNA"/>
</dbReference>
<keyword evidence="3" id="KW-1185">Reference proteome</keyword>
<dbReference type="Proteomes" id="UP001374579">
    <property type="component" value="Unassembled WGS sequence"/>
</dbReference>
<accession>A0AAN9BN35</accession>
<sequence length="314" mass="34329">MSMEALTGLSSLNSSVGSLVDESLFGDMETEELMLRRLSPYATLRSGDLSALLGIQHPPTDHSSRKLTSSLFVNPAIVERSESESGSDSEGDKESEPEARDVVVRGQDIGDLPAEYVVRGLRPHEMPVIGIYVDRRILPGFRYRIRHVGTDRYLFEGKALTLLSVGLGYGKRLTFTGNSLNFNDNYFWSDSDPKGFAFSLEAVQPGDQLTVYGGHGTGVIGEVKVVRVPGVQEELSSEVVNGDVIKRVRVQLECGVTYYQRQSGMVGLKLHDVERTSGIATVIKRKGSKTATLDCIRDVALKCIPGTCTLQVEV</sequence>